<feature type="transmembrane region" description="Helical" evidence="6">
    <location>
        <begin position="346"/>
        <end position="364"/>
    </location>
</feature>
<dbReference type="EMBL" id="CAEX01004571">
    <property type="protein sequence ID" value="CCD19973.1"/>
    <property type="molecule type" value="Genomic_DNA"/>
</dbReference>
<gene>
    <name evidence="8" type="ORF">TvY486_0000140</name>
</gene>
<protein>
    <submittedName>
        <fullName evidence="8">Amino acid transporter, putative</fullName>
    </submittedName>
</protein>
<dbReference type="Proteomes" id="UP000009027">
    <property type="component" value="Unassembled WGS sequence"/>
</dbReference>
<keyword evidence="3 6" id="KW-1133">Transmembrane helix</keyword>
<dbReference type="PANTHER" id="PTHR22950">
    <property type="entry name" value="AMINO ACID TRANSPORTER"/>
    <property type="match status" value="1"/>
</dbReference>
<feature type="transmembrane region" description="Helical" evidence="6">
    <location>
        <begin position="303"/>
        <end position="326"/>
    </location>
</feature>
<dbReference type="VEuPathDB" id="TriTrypDB:TvY486_0000140"/>
<evidence type="ECO:0000259" key="7">
    <source>
        <dbReference type="Pfam" id="PF01490"/>
    </source>
</evidence>
<evidence type="ECO:0000256" key="4">
    <source>
        <dbReference type="ARBA" id="ARBA00023136"/>
    </source>
</evidence>
<feature type="region of interest" description="Disordered" evidence="5">
    <location>
        <begin position="1"/>
        <end position="39"/>
    </location>
</feature>
<feature type="transmembrane region" description="Helical" evidence="6">
    <location>
        <begin position="200"/>
        <end position="217"/>
    </location>
</feature>
<keyword evidence="2 6" id="KW-0812">Transmembrane</keyword>
<comment type="subcellular location">
    <subcellularLocation>
        <location evidence="1">Membrane</location>
        <topology evidence="1">Multi-pass membrane protein</topology>
    </subcellularLocation>
</comment>
<sequence>MEETRGPGGATELCGVEGGHSAPRAYSASEELETNDNPPVNSTACGIVVEQDTAPIKDPAAPSGACLGDGKKTDRNEVGKIQENTNIYKTAFHVFKANVGTGIFILPMFYRHAGYIAGLIIALFTGIFVLDASQLLLRTKLIINREDVDTYGRVCRHIYGKTMEWILFACLILTQYAFCLLYVQLAVSTMGSFVSFSGDAYVWGLVIFLIVFPCTCFSNNFSLLAIASIVASVSVVVTLIITYIRIATELKSNGPHESVTAFGDNVPFGWFTDMACNLMVLEGIAIVLPAHSGCNQKHLFKPMLTVILGSIVCLYIFYGLSGYFAYGSALNEVIVKRMSDQGDFRIPMGCAFILNVICTYPLQFQPAMQLIDVLFNCKESSLKGRLIRLSINVFIIVLAIILGGDTVDMVVGITGALPAVVIVMIIPSLLTLKIDLILNNLDNDKLSFKELLAAIVRSPFSFRKLRCIFYIVFGLLVMGFGTYAVLSPSKKNEWEGLEEEAYTYTHT</sequence>
<evidence type="ECO:0000256" key="6">
    <source>
        <dbReference type="SAM" id="Phobius"/>
    </source>
</evidence>
<evidence type="ECO:0000256" key="2">
    <source>
        <dbReference type="ARBA" id="ARBA00022692"/>
    </source>
</evidence>
<keyword evidence="4 6" id="KW-0472">Membrane</keyword>
<dbReference type="GO" id="GO:0015179">
    <property type="term" value="F:L-amino acid transmembrane transporter activity"/>
    <property type="evidence" value="ECO:0007669"/>
    <property type="project" value="TreeGrafter"/>
</dbReference>
<reference evidence="8 9" key="1">
    <citation type="journal article" date="2012" name="Proc. Natl. Acad. Sci. U.S.A.">
        <title>Antigenic diversity is generated by distinct evolutionary mechanisms in African trypanosome species.</title>
        <authorList>
            <person name="Jackson A.P."/>
            <person name="Berry A."/>
            <person name="Aslett M."/>
            <person name="Allison H.C."/>
            <person name="Burton P."/>
            <person name="Vavrova-Anderson J."/>
            <person name="Brown R."/>
            <person name="Browne H."/>
            <person name="Corton N."/>
            <person name="Hauser H."/>
            <person name="Gamble J."/>
            <person name="Gilderthorp R."/>
            <person name="Marcello L."/>
            <person name="McQuillan J."/>
            <person name="Otto T.D."/>
            <person name="Quail M.A."/>
            <person name="Sanders M.J."/>
            <person name="van Tonder A."/>
            <person name="Ginger M.L."/>
            <person name="Field M.C."/>
            <person name="Barry J.D."/>
            <person name="Hertz-Fowler C."/>
            <person name="Berriman M."/>
        </authorList>
    </citation>
    <scope>NUCLEOTIDE SEQUENCE</scope>
    <source>
        <strain evidence="8 9">Y486</strain>
    </source>
</reference>
<dbReference type="PANTHER" id="PTHR22950:SF349">
    <property type="entry name" value="AMINO ACID TRANSPORTER TRANSMEMBRANE DOMAIN-CONTAINING PROTEIN"/>
    <property type="match status" value="1"/>
</dbReference>
<keyword evidence="9" id="KW-1185">Reference proteome</keyword>
<feature type="transmembrane region" description="Helical" evidence="6">
    <location>
        <begin position="467"/>
        <end position="486"/>
    </location>
</feature>
<feature type="transmembrane region" description="Helical" evidence="6">
    <location>
        <begin position="409"/>
        <end position="430"/>
    </location>
</feature>
<feature type="transmembrane region" description="Helical" evidence="6">
    <location>
        <begin position="116"/>
        <end position="137"/>
    </location>
</feature>
<name>F9WQZ1_TRYVY</name>
<feature type="transmembrane region" description="Helical" evidence="6">
    <location>
        <begin position="385"/>
        <end position="403"/>
    </location>
</feature>
<feature type="transmembrane region" description="Helical" evidence="6">
    <location>
        <begin position="268"/>
        <end position="291"/>
    </location>
</feature>
<evidence type="ECO:0000313" key="8">
    <source>
        <dbReference type="EMBL" id="CCD19973.1"/>
    </source>
</evidence>
<dbReference type="AlphaFoldDB" id="F9WQZ1"/>
<feature type="transmembrane region" description="Helical" evidence="6">
    <location>
        <begin position="224"/>
        <end position="248"/>
    </location>
</feature>
<evidence type="ECO:0000256" key="1">
    <source>
        <dbReference type="ARBA" id="ARBA00004141"/>
    </source>
</evidence>
<proteinExistence type="predicted"/>
<feature type="domain" description="Amino acid transporter transmembrane" evidence="7">
    <location>
        <begin position="84"/>
        <end position="434"/>
    </location>
</feature>
<feature type="transmembrane region" description="Helical" evidence="6">
    <location>
        <begin position="165"/>
        <end position="188"/>
    </location>
</feature>
<evidence type="ECO:0000313" key="9">
    <source>
        <dbReference type="Proteomes" id="UP000009027"/>
    </source>
</evidence>
<dbReference type="Pfam" id="PF01490">
    <property type="entry name" value="Aa_trans"/>
    <property type="match status" value="1"/>
</dbReference>
<dbReference type="InterPro" id="IPR013057">
    <property type="entry name" value="AA_transpt_TM"/>
</dbReference>
<accession>F9WQZ1</accession>
<evidence type="ECO:0000256" key="5">
    <source>
        <dbReference type="SAM" id="MobiDB-lite"/>
    </source>
</evidence>
<dbReference type="GO" id="GO:0005774">
    <property type="term" value="C:vacuolar membrane"/>
    <property type="evidence" value="ECO:0007669"/>
    <property type="project" value="TreeGrafter"/>
</dbReference>
<dbReference type="OMA" id="SAMYVPN"/>
<organism evidence="8 9">
    <name type="scientific">Trypanosoma vivax (strain Y486)</name>
    <dbReference type="NCBI Taxonomy" id="1055687"/>
    <lineage>
        <taxon>Eukaryota</taxon>
        <taxon>Discoba</taxon>
        <taxon>Euglenozoa</taxon>
        <taxon>Kinetoplastea</taxon>
        <taxon>Metakinetoplastina</taxon>
        <taxon>Trypanosomatida</taxon>
        <taxon>Trypanosomatidae</taxon>
        <taxon>Trypanosoma</taxon>
        <taxon>Duttonella</taxon>
    </lineage>
</organism>
<evidence type="ECO:0000256" key="3">
    <source>
        <dbReference type="ARBA" id="ARBA00022989"/>
    </source>
</evidence>